<dbReference type="Proteomes" id="UP001347796">
    <property type="component" value="Unassembled WGS sequence"/>
</dbReference>
<protein>
    <recommendedName>
        <fullName evidence="3">Cyclin-dependent kinase 2-interacting protein</fullName>
    </recommendedName>
</protein>
<gene>
    <name evidence="1" type="ORF">SNE40_008906</name>
</gene>
<proteinExistence type="predicted"/>
<organism evidence="1 2">
    <name type="scientific">Patella caerulea</name>
    <name type="common">Rayed Mediterranean limpet</name>
    <dbReference type="NCBI Taxonomy" id="87958"/>
    <lineage>
        <taxon>Eukaryota</taxon>
        <taxon>Metazoa</taxon>
        <taxon>Spiralia</taxon>
        <taxon>Lophotrochozoa</taxon>
        <taxon>Mollusca</taxon>
        <taxon>Gastropoda</taxon>
        <taxon>Patellogastropoda</taxon>
        <taxon>Patelloidea</taxon>
        <taxon>Patellidae</taxon>
        <taxon>Patella</taxon>
    </lineage>
</organism>
<evidence type="ECO:0000313" key="2">
    <source>
        <dbReference type="Proteomes" id="UP001347796"/>
    </source>
</evidence>
<dbReference type="EMBL" id="JAZGQO010000007">
    <property type="protein sequence ID" value="KAK6180945.1"/>
    <property type="molecule type" value="Genomic_DNA"/>
</dbReference>
<accession>A0AAN8Q2A9</accession>
<sequence length="215" mass="24414">MATPSKDTDNKDVKGLVFSPIKSPVAELPKGNLTGKPRKLKDGAADVHNLILTWKGLNIDGTNLFNQIANIKLEKVFQVDGETEEEKCNLPSNLEPLCEQLLKLHKDMKKVVVKLVRISEMIKGIIELSDYQHGETGTEVFFKTWNLHDFSQTVSEICEMFEKELKLKKCLIENIAHSDTRKLLMFYSAAWIHQPYISTQLDFLVDSLLLETGLK</sequence>
<evidence type="ECO:0008006" key="3">
    <source>
        <dbReference type="Google" id="ProtNLM"/>
    </source>
</evidence>
<name>A0AAN8Q2A9_PATCE</name>
<evidence type="ECO:0000313" key="1">
    <source>
        <dbReference type="EMBL" id="KAK6180945.1"/>
    </source>
</evidence>
<dbReference type="PANTHER" id="PTHR15827:SF2">
    <property type="entry name" value="CYCLIN-DEPENDENT KINASE 2-INTERACTING PROTEIN"/>
    <property type="match status" value="1"/>
</dbReference>
<dbReference type="PANTHER" id="PTHR15827">
    <property type="entry name" value="CYCLIN-DEPENDENT KINASE 2-INTERACTING PROTEIN"/>
    <property type="match status" value="1"/>
</dbReference>
<dbReference type="InterPro" id="IPR023250">
    <property type="entry name" value="Cyclin-dep_Kinase_2_interact"/>
</dbReference>
<keyword evidence="2" id="KW-1185">Reference proteome</keyword>
<reference evidence="1 2" key="1">
    <citation type="submission" date="2024-01" db="EMBL/GenBank/DDBJ databases">
        <title>The genome of the rayed Mediterranean limpet Patella caerulea (Linnaeus, 1758).</title>
        <authorList>
            <person name="Anh-Thu Weber A."/>
            <person name="Halstead-Nussloch G."/>
        </authorList>
    </citation>
    <scope>NUCLEOTIDE SEQUENCE [LARGE SCALE GENOMIC DNA]</scope>
    <source>
        <strain evidence="1">AATW-2023a</strain>
        <tissue evidence="1">Whole specimen</tissue>
    </source>
</reference>
<comment type="caution">
    <text evidence="1">The sequence shown here is derived from an EMBL/GenBank/DDBJ whole genome shotgun (WGS) entry which is preliminary data.</text>
</comment>
<dbReference type="AlphaFoldDB" id="A0AAN8Q2A9"/>
<dbReference type="PRINTS" id="PR02040">
    <property type="entry name" value="CDK2IP"/>
</dbReference>